<evidence type="ECO:0000256" key="2">
    <source>
        <dbReference type="ARBA" id="ARBA00022448"/>
    </source>
</evidence>
<dbReference type="Pfam" id="PF16010">
    <property type="entry name" value="CDH-cyt"/>
    <property type="match status" value="1"/>
</dbReference>
<dbReference type="CDD" id="cd09630">
    <property type="entry name" value="CDH_like_cytochrome"/>
    <property type="match status" value="1"/>
</dbReference>
<evidence type="ECO:0000259" key="9">
    <source>
        <dbReference type="SMART" id="SM00665"/>
    </source>
</evidence>
<gene>
    <name evidence="10" type="ORF">K469DRAFT_663354</name>
</gene>
<dbReference type="Gene3D" id="1.20.120.1770">
    <property type="match status" value="1"/>
</dbReference>
<proteinExistence type="predicted"/>
<evidence type="ECO:0000256" key="3">
    <source>
        <dbReference type="ARBA" id="ARBA00022692"/>
    </source>
</evidence>
<sequence>MFGKRLLGTILATFAASTTIATSSPSLRRDGDESESTHSAFVYDTTYGNLTFAFTAVQDVGDLYFHLEAPADASWIAIGTGSRMANSLMLVFYRTRDEKGVILSPRTVGGHLEPSYDNKIDCQLNTGNGITNGIIKHNERHIYAVNGYCKGVNGKTFRKRHGDYQEGEPGDGKLDFNNVRQSFIFALGPTDRHLHSDSKSANIRRHSLFGRFTVDLPHASVDKVEDVKANELSAVGTWHNHNAEMEGEPKKDNDWGGAVHSLMMGGTFVVLFPMGVVFLRLLEKVKWHAWVQGAGMVIVVMGVGLGLYLGRFYNHSRHIHSAHQILGLIIVSFVILQFSLGFLHHRLYKKHQRPTIVGRIHLYAGPFVLVLGAANGFLGFQFSGGWGYRKIMYGVILTLMFIGLAVMLFWVGRRKSRKEKSRAAVGEEAFEPFSHHGQGQWQGEQHMGDVRLGNIPNEPPPEYDAIPAQPRAII</sequence>
<keyword evidence="3 7" id="KW-0812">Transmembrane</keyword>
<evidence type="ECO:0000313" key="10">
    <source>
        <dbReference type="EMBL" id="KAF2186466.1"/>
    </source>
</evidence>
<dbReference type="Pfam" id="PF03188">
    <property type="entry name" value="Cytochrom_B561"/>
    <property type="match status" value="1"/>
</dbReference>
<feature type="transmembrane region" description="Helical" evidence="7">
    <location>
        <begin position="391"/>
        <end position="412"/>
    </location>
</feature>
<evidence type="ECO:0000256" key="8">
    <source>
        <dbReference type="SAM" id="SignalP"/>
    </source>
</evidence>
<dbReference type="Gene3D" id="2.60.40.1210">
    <property type="entry name" value="Cellobiose dehydrogenase, cytochrome domain"/>
    <property type="match status" value="1"/>
</dbReference>
<feature type="signal peptide" evidence="8">
    <location>
        <begin position="1"/>
        <end position="21"/>
    </location>
</feature>
<feature type="chain" id="PRO_5025637667" evidence="8">
    <location>
        <begin position="22"/>
        <end position="474"/>
    </location>
</feature>
<dbReference type="InterPro" id="IPR015920">
    <property type="entry name" value="Cellobiose_DH-like_cyt"/>
</dbReference>
<dbReference type="SMART" id="SM00665">
    <property type="entry name" value="B561"/>
    <property type="match status" value="1"/>
</dbReference>
<keyword evidence="8" id="KW-0732">Signal</keyword>
<dbReference type="PANTHER" id="PTHR47797">
    <property type="entry name" value="DEHYDROGENASE, PUTATIVE (AFU_ORTHOLOGUE AFUA_8G05805)-RELATED"/>
    <property type="match status" value="1"/>
</dbReference>
<comment type="subcellular location">
    <subcellularLocation>
        <location evidence="1">Membrane</location>
    </subcellularLocation>
</comment>
<dbReference type="CDD" id="cd08760">
    <property type="entry name" value="Cyt_b561_FRRS1_like"/>
    <property type="match status" value="1"/>
</dbReference>
<dbReference type="EMBL" id="ML994629">
    <property type="protein sequence ID" value="KAF2186466.1"/>
    <property type="molecule type" value="Genomic_DNA"/>
</dbReference>
<dbReference type="PANTHER" id="PTHR47797:SF1">
    <property type="entry name" value="CYTOCHROME B561 DOMAIN-CONTAINING PROTEIN-RELATED"/>
    <property type="match status" value="1"/>
</dbReference>
<keyword evidence="4" id="KW-0249">Electron transport</keyword>
<reference evidence="10" key="1">
    <citation type="journal article" date="2020" name="Stud. Mycol.">
        <title>101 Dothideomycetes genomes: a test case for predicting lifestyles and emergence of pathogens.</title>
        <authorList>
            <person name="Haridas S."/>
            <person name="Albert R."/>
            <person name="Binder M."/>
            <person name="Bloem J."/>
            <person name="Labutti K."/>
            <person name="Salamov A."/>
            <person name="Andreopoulos B."/>
            <person name="Baker S."/>
            <person name="Barry K."/>
            <person name="Bills G."/>
            <person name="Bluhm B."/>
            <person name="Cannon C."/>
            <person name="Castanera R."/>
            <person name="Culley D."/>
            <person name="Daum C."/>
            <person name="Ezra D."/>
            <person name="Gonzalez J."/>
            <person name="Henrissat B."/>
            <person name="Kuo A."/>
            <person name="Liang C."/>
            <person name="Lipzen A."/>
            <person name="Lutzoni F."/>
            <person name="Magnuson J."/>
            <person name="Mondo S."/>
            <person name="Nolan M."/>
            <person name="Ohm R."/>
            <person name="Pangilinan J."/>
            <person name="Park H.-J."/>
            <person name="Ramirez L."/>
            <person name="Alfaro M."/>
            <person name="Sun H."/>
            <person name="Tritt A."/>
            <person name="Yoshinaga Y."/>
            <person name="Zwiers L.-H."/>
            <person name="Turgeon B."/>
            <person name="Goodwin S."/>
            <person name="Spatafora J."/>
            <person name="Crous P."/>
            <person name="Grigoriev I."/>
        </authorList>
    </citation>
    <scope>NUCLEOTIDE SEQUENCE</scope>
    <source>
        <strain evidence="10">CBS 207.26</strain>
    </source>
</reference>
<keyword evidence="11" id="KW-1185">Reference proteome</keyword>
<evidence type="ECO:0000256" key="5">
    <source>
        <dbReference type="ARBA" id="ARBA00022989"/>
    </source>
</evidence>
<dbReference type="InterPro" id="IPR006593">
    <property type="entry name" value="Cyt_b561/ferric_Rdtase_TM"/>
</dbReference>
<dbReference type="AlphaFoldDB" id="A0A6A6E9F7"/>
<evidence type="ECO:0000256" key="1">
    <source>
        <dbReference type="ARBA" id="ARBA00004370"/>
    </source>
</evidence>
<feature type="transmembrane region" description="Helical" evidence="7">
    <location>
        <begin position="262"/>
        <end position="282"/>
    </location>
</feature>
<feature type="transmembrane region" description="Helical" evidence="7">
    <location>
        <begin position="325"/>
        <end position="348"/>
    </location>
</feature>
<dbReference type="GO" id="GO:0016020">
    <property type="term" value="C:membrane"/>
    <property type="evidence" value="ECO:0007669"/>
    <property type="project" value="UniProtKB-SubCell"/>
</dbReference>
<dbReference type="OrthoDB" id="19261at2759"/>
<dbReference type="Proteomes" id="UP000800200">
    <property type="component" value="Unassembled WGS sequence"/>
</dbReference>
<keyword evidence="2" id="KW-0813">Transport</keyword>
<dbReference type="SUPFAM" id="SSF49344">
    <property type="entry name" value="CBD9-like"/>
    <property type="match status" value="1"/>
</dbReference>
<name>A0A6A6E9F7_9PEZI</name>
<evidence type="ECO:0000256" key="6">
    <source>
        <dbReference type="ARBA" id="ARBA00023136"/>
    </source>
</evidence>
<feature type="transmembrane region" description="Helical" evidence="7">
    <location>
        <begin position="360"/>
        <end position="379"/>
    </location>
</feature>
<organism evidence="10 11">
    <name type="scientific">Zopfia rhizophila CBS 207.26</name>
    <dbReference type="NCBI Taxonomy" id="1314779"/>
    <lineage>
        <taxon>Eukaryota</taxon>
        <taxon>Fungi</taxon>
        <taxon>Dikarya</taxon>
        <taxon>Ascomycota</taxon>
        <taxon>Pezizomycotina</taxon>
        <taxon>Dothideomycetes</taxon>
        <taxon>Dothideomycetes incertae sedis</taxon>
        <taxon>Zopfiaceae</taxon>
        <taxon>Zopfia</taxon>
    </lineage>
</organism>
<accession>A0A6A6E9F7</accession>
<feature type="domain" description="Cytochrome b561" evidence="9">
    <location>
        <begin position="259"/>
        <end position="380"/>
    </location>
</feature>
<keyword evidence="5 7" id="KW-1133">Transmembrane helix</keyword>
<feature type="transmembrane region" description="Helical" evidence="7">
    <location>
        <begin position="294"/>
        <end position="313"/>
    </location>
</feature>
<protein>
    <submittedName>
        <fullName evidence="10">Iron reductase domain protein</fullName>
    </submittedName>
</protein>
<evidence type="ECO:0000313" key="11">
    <source>
        <dbReference type="Proteomes" id="UP000800200"/>
    </source>
</evidence>
<keyword evidence="6 7" id="KW-0472">Membrane</keyword>
<evidence type="ECO:0000256" key="7">
    <source>
        <dbReference type="SAM" id="Phobius"/>
    </source>
</evidence>
<evidence type="ECO:0000256" key="4">
    <source>
        <dbReference type="ARBA" id="ARBA00022982"/>
    </source>
</evidence>